<feature type="signal peptide" evidence="1">
    <location>
        <begin position="1"/>
        <end position="24"/>
    </location>
</feature>
<proteinExistence type="predicted"/>
<dbReference type="InterPro" id="IPR036938">
    <property type="entry name" value="PAP2/HPO_sf"/>
</dbReference>
<evidence type="ECO:0000256" key="1">
    <source>
        <dbReference type="SAM" id="SignalP"/>
    </source>
</evidence>
<protein>
    <recommendedName>
        <fullName evidence="2">Phosphatidic acid phosphatase type 2/haloperoxidase domain-containing protein</fullName>
    </recommendedName>
</protein>
<comment type="caution">
    <text evidence="3">The sequence shown here is derived from an EMBL/GenBank/DDBJ whole genome shotgun (WGS) entry which is preliminary data.</text>
</comment>
<evidence type="ECO:0000259" key="2">
    <source>
        <dbReference type="SMART" id="SM00014"/>
    </source>
</evidence>
<dbReference type="Proteomes" id="UP000053405">
    <property type="component" value="Unassembled WGS sequence"/>
</dbReference>
<evidence type="ECO:0000313" key="3">
    <source>
        <dbReference type="EMBL" id="GAC56258.1"/>
    </source>
</evidence>
<dbReference type="GO" id="GO:0003993">
    <property type="term" value="F:acid phosphatase activity"/>
    <property type="evidence" value="ECO:0007669"/>
    <property type="project" value="InterPro"/>
</dbReference>
<evidence type="ECO:0000313" key="4">
    <source>
        <dbReference type="Proteomes" id="UP000053405"/>
    </source>
</evidence>
<keyword evidence="4" id="KW-1185">Reference proteome</keyword>
<dbReference type="AlphaFoldDB" id="L7L8A2"/>
<name>L7L8A2_9ACTN</name>
<feature type="chain" id="PRO_5039109995" description="Phosphatidic acid phosphatase type 2/haloperoxidase domain-containing protein" evidence="1">
    <location>
        <begin position="25"/>
        <end position="375"/>
    </location>
</feature>
<dbReference type="SMART" id="SM00014">
    <property type="entry name" value="acidPPc"/>
    <property type="match status" value="1"/>
</dbReference>
<dbReference type="InterPro" id="IPR018296">
    <property type="entry name" value="Acid_Pase_classA_bac_CS"/>
</dbReference>
<dbReference type="InterPro" id="IPR000326">
    <property type="entry name" value="PAP2/HPO"/>
</dbReference>
<dbReference type="eggNOG" id="COG0671">
    <property type="taxonomic scope" value="Bacteria"/>
</dbReference>
<feature type="domain" description="Phosphatidic acid phosphatase type 2/haloperoxidase" evidence="2">
    <location>
        <begin position="135"/>
        <end position="251"/>
    </location>
</feature>
<sequence length="375" mass="39676">MTRIRLLVVSLLSALALLAPTVPALVSAAPAPAGFTPGQLIGPFESDLPPGGSYIPVLNGFTVLRDRHPQVIAQNLNTTVEINRSADPAQRRDAIAINYDDRIISLSYALGDTVGGEFRTLLAAGKLPKVAALVSGYTARAMLPMGTTLLEKEYFDNPRPFEVAPGRITRYDRPGGTAYTDVAGSGSYPSGHTAMGYWQGALLASWLPELGPQIIARAGDIGRSRVVLGVHYPLDVMGGRIFGQDLAAARLADPGFSPLLTQAGAQLRRELSAALGTPVAKAIAADPTVGSADEAVRAHRADMTYGFDRIFPSMRSTIPASAAALLRTRFPQLTDAQRLDILRRTALPAGYPLDQSGPDGGWVRIDLAAAYAAIP</sequence>
<keyword evidence="1" id="KW-0732">Signal</keyword>
<dbReference type="STRING" id="1121927.GOHSU_04_01270"/>
<dbReference type="RefSeq" id="WP_005936101.1">
    <property type="nucleotide sequence ID" value="NZ_ATVK01000041.1"/>
</dbReference>
<dbReference type="PROSITE" id="PS01157">
    <property type="entry name" value="ACID_PHOSPH_CL_A"/>
    <property type="match status" value="1"/>
</dbReference>
<gene>
    <name evidence="3" type="ORF">GOHSU_04_01270</name>
</gene>
<accession>L7L8A2</accession>
<dbReference type="SUPFAM" id="SSF48317">
    <property type="entry name" value="Acid phosphatase/Vanadium-dependent haloperoxidase"/>
    <property type="match status" value="1"/>
</dbReference>
<reference evidence="3 4" key="1">
    <citation type="submission" date="2012-12" db="EMBL/GenBank/DDBJ databases">
        <title>Whole genome shotgun sequence of Gordonia hirsuta NBRC 16056.</title>
        <authorList>
            <person name="Isaki-Nakamura S."/>
            <person name="Hosoyama A."/>
            <person name="Tsuchikane K."/>
            <person name="Katsumata H."/>
            <person name="Baba S."/>
            <person name="Yamazaki S."/>
            <person name="Fujita N."/>
        </authorList>
    </citation>
    <scope>NUCLEOTIDE SEQUENCE [LARGE SCALE GENOMIC DNA]</scope>
    <source>
        <strain evidence="3 4">NBRC 16056</strain>
    </source>
</reference>
<dbReference type="GO" id="GO:0030288">
    <property type="term" value="C:outer membrane-bounded periplasmic space"/>
    <property type="evidence" value="ECO:0007669"/>
    <property type="project" value="InterPro"/>
</dbReference>
<dbReference type="EMBL" id="BANT01000004">
    <property type="protein sequence ID" value="GAC56258.1"/>
    <property type="molecule type" value="Genomic_DNA"/>
</dbReference>
<dbReference type="Gene3D" id="1.20.144.10">
    <property type="entry name" value="Phosphatidic acid phosphatase type 2/haloperoxidase"/>
    <property type="match status" value="1"/>
</dbReference>
<organism evidence="3 4">
    <name type="scientific">Gordonia hirsuta DSM 44140 = NBRC 16056</name>
    <dbReference type="NCBI Taxonomy" id="1121927"/>
    <lineage>
        <taxon>Bacteria</taxon>
        <taxon>Bacillati</taxon>
        <taxon>Actinomycetota</taxon>
        <taxon>Actinomycetes</taxon>
        <taxon>Mycobacteriales</taxon>
        <taxon>Gordoniaceae</taxon>
        <taxon>Gordonia</taxon>
    </lineage>
</organism>
<dbReference type="Pfam" id="PF01569">
    <property type="entry name" value="PAP2"/>
    <property type="match status" value="1"/>
</dbReference>